<evidence type="ECO:0008006" key="4">
    <source>
        <dbReference type="Google" id="ProtNLM"/>
    </source>
</evidence>
<dbReference type="InterPro" id="IPR036249">
    <property type="entry name" value="Thioredoxin-like_sf"/>
</dbReference>
<comment type="caution">
    <text evidence="2">The sequence shown here is derived from an EMBL/GenBank/DDBJ whole genome shotgun (WGS) entry which is preliminary data.</text>
</comment>
<accession>A0A5D3ASL1</accession>
<evidence type="ECO:0000313" key="2">
    <source>
        <dbReference type="EMBL" id="TYJ53694.1"/>
    </source>
</evidence>
<proteinExistence type="predicted"/>
<name>A0A5D3ASL1_9TREE</name>
<sequence>MPRSPSPTLSDSELLDSIADSFDYSAHREARMEALAQQVKAVKNLRETGTGGDGEYGRVVEYKEEKGMIERMAMEANGMGWDGGCRKEKYCLINFFHPDFKRCEIMDRKLAELAPSYPHTLFLKASVDNVPFLVSKMAIKVLPCVMCYVDGRAVDRLIGFEELGQTDNFSTKALEFRLQQSGVFPRNTSLSANLNPLLVGGKGRQANGNGNGNGKGSDSEDSQDEDERRRTQQGRRGGGIRTGMASKGDSDDDDW</sequence>
<dbReference type="CDD" id="cd02989">
    <property type="entry name" value="Phd_like_TxnDC9"/>
    <property type="match status" value="1"/>
</dbReference>
<gene>
    <name evidence="2" type="ORF">B9479_005661</name>
</gene>
<reference evidence="2 3" key="1">
    <citation type="submission" date="2017-05" db="EMBL/GenBank/DDBJ databases">
        <title>The Genome Sequence of Tsuchiyaea wingfieldii DSM 27421.</title>
        <authorList>
            <person name="Cuomo C."/>
            <person name="Passer A."/>
            <person name="Billmyre B."/>
            <person name="Heitman J."/>
        </authorList>
    </citation>
    <scope>NUCLEOTIDE SEQUENCE [LARGE SCALE GENOMIC DNA]</scope>
    <source>
        <strain evidence="2 3">DSM 27421</strain>
    </source>
</reference>
<dbReference type="PANTHER" id="PTHR21148">
    <property type="entry name" value="THIOREDOXIN DOMAIN-CONTAINING PROTEIN 9"/>
    <property type="match status" value="1"/>
</dbReference>
<dbReference type="SUPFAM" id="SSF52833">
    <property type="entry name" value="Thioredoxin-like"/>
    <property type="match status" value="1"/>
</dbReference>
<organism evidence="2 3">
    <name type="scientific">Cryptococcus floricola</name>
    <dbReference type="NCBI Taxonomy" id="2591691"/>
    <lineage>
        <taxon>Eukaryota</taxon>
        <taxon>Fungi</taxon>
        <taxon>Dikarya</taxon>
        <taxon>Basidiomycota</taxon>
        <taxon>Agaricomycotina</taxon>
        <taxon>Tremellomycetes</taxon>
        <taxon>Tremellales</taxon>
        <taxon>Cryptococcaceae</taxon>
        <taxon>Cryptococcus</taxon>
    </lineage>
</organism>
<dbReference type="Gene3D" id="3.40.30.10">
    <property type="entry name" value="Glutaredoxin"/>
    <property type="match status" value="1"/>
</dbReference>
<feature type="region of interest" description="Disordered" evidence="1">
    <location>
        <begin position="195"/>
        <end position="255"/>
    </location>
</feature>
<keyword evidence="3" id="KW-1185">Reference proteome</keyword>
<protein>
    <recommendedName>
        <fullName evidence="4">Phosducin thioredoxin-like domain-containing protein</fullName>
    </recommendedName>
</protein>
<dbReference type="AlphaFoldDB" id="A0A5D3ASL1"/>
<evidence type="ECO:0000256" key="1">
    <source>
        <dbReference type="SAM" id="MobiDB-lite"/>
    </source>
</evidence>
<dbReference type="Proteomes" id="UP000322245">
    <property type="component" value="Unassembled WGS sequence"/>
</dbReference>
<evidence type="ECO:0000313" key="3">
    <source>
        <dbReference type="Proteomes" id="UP000322245"/>
    </source>
</evidence>
<dbReference type="EMBL" id="NIDF01000080">
    <property type="protein sequence ID" value="TYJ53694.1"/>
    <property type="molecule type" value="Genomic_DNA"/>
</dbReference>